<dbReference type="Pfam" id="PF13560">
    <property type="entry name" value="HTH_31"/>
    <property type="match status" value="1"/>
</dbReference>
<dbReference type="InterPro" id="IPR001387">
    <property type="entry name" value="Cro/C1-type_HTH"/>
</dbReference>
<feature type="domain" description="HTH cro/C1-type" evidence="1">
    <location>
        <begin position="25"/>
        <end position="85"/>
    </location>
</feature>
<evidence type="ECO:0000313" key="3">
    <source>
        <dbReference type="Proteomes" id="UP000077143"/>
    </source>
</evidence>
<dbReference type="AlphaFoldDB" id="A0A172UTC1"/>
<name>A0A172UTC1_9MYCO</name>
<dbReference type="SUPFAM" id="SSF47413">
    <property type="entry name" value="lambda repressor-like DNA-binding domains"/>
    <property type="match status" value="1"/>
</dbReference>
<dbReference type="OrthoDB" id="4158323at2"/>
<gene>
    <name evidence="2" type="ORF">A7U43_25975</name>
</gene>
<dbReference type="GO" id="GO:0003677">
    <property type="term" value="F:DNA binding"/>
    <property type="evidence" value="ECO:0007669"/>
    <property type="project" value="InterPro"/>
</dbReference>
<dbReference type="PROSITE" id="PS50943">
    <property type="entry name" value="HTH_CROC1"/>
    <property type="match status" value="1"/>
</dbReference>
<proteinExistence type="predicted"/>
<dbReference type="EMBL" id="CP015596">
    <property type="protein sequence ID" value="ANE82243.1"/>
    <property type="molecule type" value="Genomic_DNA"/>
</dbReference>
<dbReference type="CDD" id="cd00093">
    <property type="entry name" value="HTH_XRE"/>
    <property type="match status" value="1"/>
</dbReference>
<dbReference type="SMART" id="SM00530">
    <property type="entry name" value="HTH_XRE"/>
    <property type="match status" value="1"/>
</dbReference>
<organism evidence="2 3">
    <name type="scientific">Mycobacterium adipatum</name>
    <dbReference type="NCBI Taxonomy" id="1682113"/>
    <lineage>
        <taxon>Bacteria</taxon>
        <taxon>Bacillati</taxon>
        <taxon>Actinomycetota</taxon>
        <taxon>Actinomycetes</taxon>
        <taxon>Mycobacteriales</taxon>
        <taxon>Mycobacteriaceae</taxon>
        <taxon>Mycobacterium</taxon>
    </lineage>
</organism>
<dbReference type="Proteomes" id="UP000077143">
    <property type="component" value="Chromosome"/>
</dbReference>
<dbReference type="STRING" id="1682113.A7U43_25975"/>
<dbReference type="RefSeq" id="WP_068000785.1">
    <property type="nucleotide sequence ID" value="NZ_CP015596.1"/>
</dbReference>
<accession>A0A172UTC1</accession>
<protein>
    <recommendedName>
        <fullName evidence="1">HTH cro/C1-type domain-containing protein</fullName>
    </recommendedName>
</protein>
<sequence>MVDEADSGSRARSSDPLDIHFAQNMTRLREANGMSQAELVQKLRTNGWTNVHPTTISRIEKGERPVRLSEATRIARILGQDVSLMMRRPSQAGVADEAERYAALVCESYNQISEGVFTLLRRRFVFRNRLNELKEVAERENDPELEEQFEELENYLGLRVDKAVETGRQGYNDTRVTMTADFQTFYGISANTLNPEDIDRADIDAAEA</sequence>
<keyword evidence="3" id="KW-1185">Reference proteome</keyword>
<dbReference type="Gene3D" id="1.10.260.40">
    <property type="entry name" value="lambda repressor-like DNA-binding domains"/>
    <property type="match status" value="1"/>
</dbReference>
<evidence type="ECO:0000313" key="2">
    <source>
        <dbReference type="EMBL" id="ANE82243.1"/>
    </source>
</evidence>
<dbReference type="KEGG" id="madi:A7U43_25975"/>
<evidence type="ECO:0000259" key="1">
    <source>
        <dbReference type="PROSITE" id="PS50943"/>
    </source>
</evidence>
<dbReference type="InterPro" id="IPR010982">
    <property type="entry name" value="Lambda_DNA-bd_dom_sf"/>
</dbReference>
<reference evidence="2 3" key="1">
    <citation type="submission" date="2016-05" db="EMBL/GenBank/DDBJ databases">
        <title>Complete genome sequence of a phthalic acid esters degrading Mycobacterium sp. YC-RL4.</title>
        <authorList>
            <person name="Ren L."/>
            <person name="Fan S."/>
            <person name="Ruth N."/>
            <person name="Jia Y."/>
            <person name="Wang J."/>
            <person name="Qiao C."/>
        </authorList>
    </citation>
    <scope>NUCLEOTIDE SEQUENCE [LARGE SCALE GENOMIC DNA]</scope>
    <source>
        <strain evidence="2 3">YC-RL4</strain>
    </source>
</reference>